<dbReference type="EMBL" id="CP066681">
    <property type="protein sequence ID" value="QQG35957.1"/>
    <property type="molecule type" value="Genomic_DNA"/>
</dbReference>
<name>A0A7T5R1S0_9BACT</name>
<reference evidence="1 2" key="1">
    <citation type="submission" date="2020-07" db="EMBL/GenBank/DDBJ databases">
        <title>Huge and variable diversity of episymbiotic CPR bacteria and DPANN archaea in groundwater ecosystems.</title>
        <authorList>
            <person name="He C.Y."/>
            <person name="Keren R."/>
            <person name="Whittaker M."/>
            <person name="Farag I.F."/>
            <person name="Doudna J."/>
            <person name="Cate J.H.D."/>
            <person name="Banfield J.F."/>
        </authorList>
    </citation>
    <scope>NUCLEOTIDE SEQUENCE [LARGE SCALE GENOMIC DNA]</scope>
    <source>
        <strain evidence="1">NC_groundwater_70_Ag_B-0.1um_54_66</strain>
    </source>
</reference>
<dbReference type="PROSITE" id="PS01125">
    <property type="entry name" value="ROK"/>
    <property type="match status" value="1"/>
</dbReference>
<dbReference type="AlphaFoldDB" id="A0A7T5R1S0"/>
<dbReference type="Proteomes" id="UP000595362">
    <property type="component" value="Chromosome"/>
</dbReference>
<dbReference type="InterPro" id="IPR049874">
    <property type="entry name" value="ROK_cs"/>
</dbReference>
<proteinExistence type="predicted"/>
<dbReference type="GO" id="GO:0004396">
    <property type="term" value="F:hexokinase activity"/>
    <property type="evidence" value="ECO:0007669"/>
    <property type="project" value="TreeGrafter"/>
</dbReference>
<dbReference type="InterPro" id="IPR000600">
    <property type="entry name" value="ROK"/>
</dbReference>
<sequence length="334" mass="36114">MRIGIDLGGTKTEIICLDKANGKELYRQRIPTPRGSYKDTLNSIVDLVGLAEKTIGKKGTLGIGIPGAMSVETGLVKNANTTWLIGKPLQADLEKALSRQVRIENDANCFAVSEASDGAAEGKRVVFGVIIGTGCGGGLAIAGAAHRGLNAIAGEWGHNPLPYQRVWSDEQQRRLDQFERFETAQEALDTYFSVDESTSEHPGPLCYCGRRGCLETWISGTGFKNDYLRVTGVERSTHDIIADVKNGDEAATKTLERYTDRLARSLANVINILDPDAIVLGGGMSNVASLYKDVPQAWGKYVFSDSVKTPLLQARHGDSSGVRGAAWLWSRDEA</sequence>
<dbReference type="Gene3D" id="3.30.420.40">
    <property type="match status" value="2"/>
</dbReference>
<dbReference type="CDD" id="cd24066">
    <property type="entry name" value="ASKHA_NBD_ROK_EcFRK-like"/>
    <property type="match status" value="1"/>
</dbReference>
<accession>A0A7T5R1S0</accession>
<evidence type="ECO:0000313" key="1">
    <source>
        <dbReference type="EMBL" id="QQG35957.1"/>
    </source>
</evidence>
<dbReference type="PANTHER" id="PTHR18964">
    <property type="entry name" value="ROK (REPRESSOR, ORF, KINASE) FAMILY"/>
    <property type="match status" value="1"/>
</dbReference>
<dbReference type="SUPFAM" id="SSF53067">
    <property type="entry name" value="Actin-like ATPase domain"/>
    <property type="match status" value="1"/>
</dbReference>
<protein>
    <submittedName>
        <fullName evidence="1">ROK family protein</fullName>
    </submittedName>
</protein>
<evidence type="ECO:0000313" key="2">
    <source>
        <dbReference type="Proteomes" id="UP000595362"/>
    </source>
</evidence>
<organism evidence="1 2">
    <name type="scientific">Micavibrio aeruginosavorus</name>
    <dbReference type="NCBI Taxonomy" id="349221"/>
    <lineage>
        <taxon>Bacteria</taxon>
        <taxon>Pseudomonadati</taxon>
        <taxon>Bdellovibrionota</taxon>
        <taxon>Bdellovibrionia</taxon>
        <taxon>Bdellovibrionales</taxon>
        <taxon>Pseudobdellovibrionaceae</taxon>
        <taxon>Micavibrio</taxon>
    </lineage>
</organism>
<dbReference type="PANTHER" id="PTHR18964:SF174">
    <property type="entry name" value="D-ALLOSE KINASE-RELATED"/>
    <property type="match status" value="1"/>
</dbReference>
<dbReference type="Pfam" id="PF00480">
    <property type="entry name" value="ROK"/>
    <property type="match status" value="1"/>
</dbReference>
<gene>
    <name evidence="1" type="ORF">HYS17_10720</name>
</gene>
<dbReference type="InterPro" id="IPR043129">
    <property type="entry name" value="ATPase_NBD"/>
</dbReference>